<keyword evidence="3" id="KW-1185">Reference proteome</keyword>
<keyword evidence="1" id="KW-1133">Transmembrane helix</keyword>
<evidence type="ECO:0000256" key="1">
    <source>
        <dbReference type="SAM" id="Phobius"/>
    </source>
</evidence>
<accession>A0A3P7LHY4</accession>
<gene>
    <name evidence="2" type="ORF">DILT_LOCUS5329</name>
</gene>
<evidence type="ECO:0000313" key="3">
    <source>
        <dbReference type="Proteomes" id="UP000281553"/>
    </source>
</evidence>
<organism evidence="2 3">
    <name type="scientific">Dibothriocephalus latus</name>
    <name type="common">Fish tapeworm</name>
    <name type="synonym">Diphyllobothrium latum</name>
    <dbReference type="NCBI Taxonomy" id="60516"/>
    <lineage>
        <taxon>Eukaryota</taxon>
        <taxon>Metazoa</taxon>
        <taxon>Spiralia</taxon>
        <taxon>Lophotrochozoa</taxon>
        <taxon>Platyhelminthes</taxon>
        <taxon>Cestoda</taxon>
        <taxon>Eucestoda</taxon>
        <taxon>Diphyllobothriidea</taxon>
        <taxon>Diphyllobothriidae</taxon>
        <taxon>Dibothriocephalus</taxon>
    </lineage>
</organism>
<dbReference type="Proteomes" id="UP000281553">
    <property type="component" value="Unassembled WGS sequence"/>
</dbReference>
<dbReference type="EMBL" id="UYRU01047182">
    <property type="protein sequence ID" value="VDN09498.1"/>
    <property type="molecule type" value="Genomic_DNA"/>
</dbReference>
<keyword evidence="1" id="KW-0472">Membrane</keyword>
<feature type="transmembrane region" description="Helical" evidence="1">
    <location>
        <begin position="20"/>
        <end position="42"/>
    </location>
</feature>
<sequence>MKIDPSYLSIAFYTRKLFVLRYVTGQLGEVMSLVICVINFIVTRASTDRQFKALLDEVENKLSLSDLAQQGRAASLACESAYHRVNLISQIGEKEEDVNSSAVDNGDIVDPEKQSRRSEFQITQKTGFKLLVIE</sequence>
<keyword evidence="1" id="KW-0812">Transmembrane</keyword>
<proteinExistence type="predicted"/>
<name>A0A3P7LHY4_DIBLA</name>
<evidence type="ECO:0000313" key="2">
    <source>
        <dbReference type="EMBL" id="VDN09498.1"/>
    </source>
</evidence>
<dbReference type="AlphaFoldDB" id="A0A3P7LHY4"/>
<reference evidence="2 3" key="1">
    <citation type="submission" date="2018-11" db="EMBL/GenBank/DDBJ databases">
        <authorList>
            <consortium name="Pathogen Informatics"/>
        </authorList>
    </citation>
    <scope>NUCLEOTIDE SEQUENCE [LARGE SCALE GENOMIC DNA]</scope>
</reference>
<protein>
    <submittedName>
        <fullName evidence="2">Uncharacterized protein</fullName>
    </submittedName>
</protein>